<dbReference type="PANTHER" id="PTHR11893:SF36">
    <property type="entry name" value="INNEXIN-5"/>
    <property type="match status" value="1"/>
</dbReference>
<evidence type="ECO:0000313" key="11">
    <source>
        <dbReference type="RefSeq" id="XP_013415361.1"/>
    </source>
</evidence>
<protein>
    <recommendedName>
        <fullName evidence="9">Innexin</fullName>
    </recommendedName>
</protein>
<comment type="subcellular location">
    <subcellularLocation>
        <location evidence="1 9">Cell membrane</location>
        <topology evidence="1 9">Multi-pass membrane protein</topology>
    </subcellularLocation>
</comment>
<evidence type="ECO:0000256" key="4">
    <source>
        <dbReference type="ARBA" id="ARBA00022692"/>
    </source>
</evidence>
<dbReference type="GO" id="GO:0005921">
    <property type="term" value="C:gap junction"/>
    <property type="evidence" value="ECO:0007669"/>
    <property type="project" value="UniProtKB-UniRule"/>
</dbReference>
<dbReference type="OrthoDB" id="5867527at2759"/>
<keyword evidence="3" id="KW-1003">Cell membrane</keyword>
<feature type="transmembrane region" description="Helical" evidence="9">
    <location>
        <begin position="286"/>
        <end position="314"/>
    </location>
</feature>
<dbReference type="FunCoup" id="A0A1S3JZA2">
    <property type="interactions" value="124"/>
</dbReference>
<dbReference type="GeneID" id="106177202"/>
<dbReference type="Proteomes" id="UP000085678">
    <property type="component" value="Unplaced"/>
</dbReference>
<feature type="transmembrane region" description="Helical" evidence="9">
    <location>
        <begin position="194"/>
        <end position="219"/>
    </location>
</feature>
<gene>
    <name evidence="11" type="primary">LOC106177202</name>
    <name evidence="9" type="synonym">inx</name>
</gene>
<dbReference type="RefSeq" id="XP_013415361.1">
    <property type="nucleotide sequence ID" value="XM_013559907.2"/>
</dbReference>
<sequence length="417" mass="48958">MAPFLDILGKTWKGIRQDDDFANRLNHRYTAIIFIVFAVVVMSASYVGDPIHCWMPGEFKDSHKSYANNYCWIKNTYYIPFEERIPGADLPRPHIGYYQWVPIVMLLQALLFYFPVVFWRLMSGATGIDVHAIVKGVSGLDYLDPEKRATVIKYLVRHMDRYFGHKKDRDRECFGSLRTIITNMLICCGVGKRFGNYLIFLFMWVKALYVANSIGQLFLLNTFLGTKFHLFGFEFLRNFMDEQDWTTSGRFPRVTLCDFKMRQLGGNIHRWTIQCVLPINLFNEKIYLFIWFWLIFVSAVTVFGFLTWLAVFFVGERKEYIKKNLKLMGDYNTKDKDRFKKFVTEYLKVDGVFVCKLIQRNTNDVIVSEFVAELWDFYKNKPENKGMLGENPEVGQPMLENTEFKADFKDPDGNSYA</sequence>
<keyword evidence="7 9" id="KW-0472">Membrane</keyword>
<evidence type="ECO:0000313" key="10">
    <source>
        <dbReference type="Proteomes" id="UP000085678"/>
    </source>
</evidence>
<evidence type="ECO:0000256" key="9">
    <source>
        <dbReference type="RuleBase" id="RU010713"/>
    </source>
</evidence>
<dbReference type="OMA" id="LFFYGYV"/>
<dbReference type="InterPro" id="IPR000990">
    <property type="entry name" value="Innexin"/>
</dbReference>
<accession>A0A1S3JZA2</accession>
<evidence type="ECO:0000256" key="3">
    <source>
        <dbReference type="ARBA" id="ARBA00022475"/>
    </source>
</evidence>
<evidence type="ECO:0000256" key="2">
    <source>
        <dbReference type="ARBA" id="ARBA00022448"/>
    </source>
</evidence>
<organism evidence="10 11">
    <name type="scientific">Lingula anatina</name>
    <name type="common">Brachiopod</name>
    <name type="synonym">Lingula unguis</name>
    <dbReference type="NCBI Taxonomy" id="7574"/>
    <lineage>
        <taxon>Eukaryota</taxon>
        <taxon>Metazoa</taxon>
        <taxon>Spiralia</taxon>
        <taxon>Lophotrochozoa</taxon>
        <taxon>Brachiopoda</taxon>
        <taxon>Linguliformea</taxon>
        <taxon>Lingulata</taxon>
        <taxon>Lingulida</taxon>
        <taxon>Linguloidea</taxon>
        <taxon>Lingulidae</taxon>
        <taxon>Lingula</taxon>
    </lineage>
</organism>
<feature type="transmembrane region" description="Helical" evidence="9">
    <location>
        <begin position="29"/>
        <end position="48"/>
    </location>
</feature>
<comment type="similarity">
    <text evidence="9">Belongs to the pannexin family.</text>
</comment>
<keyword evidence="5 9" id="KW-1133">Transmembrane helix</keyword>
<comment type="function">
    <text evidence="9">Structural component of the gap junctions.</text>
</comment>
<dbReference type="STRING" id="7574.A0A1S3JZA2"/>
<keyword evidence="6 9" id="KW-0406">Ion transport</keyword>
<keyword evidence="10" id="KW-1185">Reference proteome</keyword>
<evidence type="ECO:0000256" key="8">
    <source>
        <dbReference type="ARBA" id="ARBA00023303"/>
    </source>
</evidence>
<dbReference type="PANTHER" id="PTHR11893">
    <property type="entry name" value="INNEXIN"/>
    <property type="match status" value="1"/>
</dbReference>
<dbReference type="GO" id="GO:0034220">
    <property type="term" value="P:monoatomic ion transmembrane transport"/>
    <property type="evidence" value="ECO:0007669"/>
    <property type="project" value="UniProtKB-KW"/>
</dbReference>
<reference evidence="11" key="1">
    <citation type="submission" date="2025-08" db="UniProtKB">
        <authorList>
            <consortium name="RefSeq"/>
        </authorList>
    </citation>
    <scope>IDENTIFICATION</scope>
    <source>
        <tissue evidence="11">Gonads</tissue>
    </source>
</reference>
<keyword evidence="8 9" id="KW-0407">Ion channel</keyword>
<keyword evidence="2 9" id="KW-0813">Transport</keyword>
<dbReference type="Pfam" id="PF00876">
    <property type="entry name" value="Innexin"/>
    <property type="match status" value="1"/>
</dbReference>
<dbReference type="InParanoid" id="A0A1S3JZA2"/>
<evidence type="ECO:0000256" key="6">
    <source>
        <dbReference type="ARBA" id="ARBA00023065"/>
    </source>
</evidence>
<name>A0A1S3JZA2_LINAN</name>
<dbReference type="KEGG" id="lak:106177202"/>
<evidence type="ECO:0000256" key="7">
    <source>
        <dbReference type="ARBA" id="ARBA00023136"/>
    </source>
</evidence>
<proteinExistence type="inferred from homology"/>
<evidence type="ECO:0000256" key="1">
    <source>
        <dbReference type="ARBA" id="ARBA00004651"/>
    </source>
</evidence>
<keyword evidence="4 9" id="KW-0812">Transmembrane</keyword>
<dbReference type="PROSITE" id="PS51013">
    <property type="entry name" value="PANNEXIN"/>
    <property type="match status" value="1"/>
</dbReference>
<feature type="transmembrane region" description="Helical" evidence="9">
    <location>
        <begin position="97"/>
        <end position="119"/>
    </location>
</feature>
<dbReference type="GO" id="GO:0005886">
    <property type="term" value="C:plasma membrane"/>
    <property type="evidence" value="ECO:0007669"/>
    <property type="project" value="UniProtKB-SubCell"/>
</dbReference>
<dbReference type="AlphaFoldDB" id="A0A1S3JZA2"/>
<dbReference type="PRINTS" id="PR01262">
    <property type="entry name" value="INNEXIN"/>
</dbReference>
<evidence type="ECO:0000256" key="5">
    <source>
        <dbReference type="ARBA" id="ARBA00022989"/>
    </source>
</evidence>